<keyword evidence="5" id="KW-0049">Antioxidant</keyword>
<dbReference type="PIRSF" id="PIRSF000239">
    <property type="entry name" value="AHPC"/>
    <property type="match status" value="1"/>
</dbReference>
<name>A0A3N4Z5S6_9MICO</name>
<dbReference type="GO" id="GO:0034599">
    <property type="term" value="P:cellular response to oxidative stress"/>
    <property type="evidence" value="ECO:0007669"/>
    <property type="project" value="TreeGrafter"/>
</dbReference>
<keyword evidence="7" id="KW-1015">Disulfide bond</keyword>
<evidence type="ECO:0000256" key="3">
    <source>
        <dbReference type="ARBA" id="ARBA00013017"/>
    </source>
</evidence>
<dbReference type="InterPro" id="IPR000866">
    <property type="entry name" value="AhpC/TSA"/>
</dbReference>
<evidence type="ECO:0000256" key="1">
    <source>
        <dbReference type="ARBA" id="ARBA00003330"/>
    </source>
</evidence>
<dbReference type="Proteomes" id="UP000280726">
    <property type="component" value="Unassembled WGS sequence"/>
</dbReference>
<dbReference type="AlphaFoldDB" id="A0A3N4Z5S6"/>
<feature type="active site" description="Cysteine sulfenic acid (-SOH) intermediate; for peroxidase activity" evidence="13">
    <location>
        <position position="49"/>
    </location>
</feature>
<dbReference type="InterPro" id="IPR050924">
    <property type="entry name" value="Peroxiredoxin_BCP/PrxQ"/>
</dbReference>
<dbReference type="InterPro" id="IPR036249">
    <property type="entry name" value="Thioredoxin-like_sf"/>
</dbReference>
<evidence type="ECO:0000256" key="10">
    <source>
        <dbReference type="ARBA" id="ARBA00038489"/>
    </source>
</evidence>
<keyword evidence="6" id="KW-0560">Oxidoreductase</keyword>
<evidence type="ECO:0000256" key="11">
    <source>
        <dbReference type="ARBA" id="ARBA00041373"/>
    </source>
</evidence>
<dbReference type="OrthoDB" id="9812811at2"/>
<keyword evidence="8" id="KW-0676">Redox-active center</keyword>
<comment type="catalytic activity">
    <reaction evidence="12">
        <text>a hydroperoxide + [thioredoxin]-dithiol = an alcohol + [thioredoxin]-disulfide + H2O</text>
        <dbReference type="Rhea" id="RHEA:62620"/>
        <dbReference type="Rhea" id="RHEA-COMP:10698"/>
        <dbReference type="Rhea" id="RHEA-COMP:10700"/>
        <dbReference type="ChEBI" id="CHEBI:15377"/>
        <dbReference type="ChEBI" id="CHEBI:29950"/>
        <dbReference type="ChEBI" id="CHEBI:30879"/>
        <dbReference type="ChEBI" id="CHEBI:35924"/>
        <dbReference type="ChEBI" id="CHEBI:50058"/>
        <dbReference type="EC" id="1.11.1.24"/>
    </reaction>
</comment>
<dbReference type="EMBL" id="RKRA01000001">
    <property type="protein sequence ID" value="RPF27707.1"/>
    <property type="molecule type" value="Genomic_DNA"/>
</dbReference>
<dbReference type="EC" id="1.11.1.24" evidence="3"/>
<reference evidence="15 16" key="1">
    <citation type="submission" date="2018-11" db="EMBL/GenBank/DDBJ databases">
        <title>Sequencing the genomes of 1000 actinobacteria strains.</title>
        <authorList>
            <person name="Klenk H.-P."/>
        </authorList>
    </citation>
    <scope>NUCLEOTIDE SEQUENCE [LARGE SCALE GENOMIC DNA]</scope>
    <source>
        <strain evidence="15 16">DSM 14418</strain>
    </source>
</reference>
<dbReference type="FunFam" id="3.40.30.10:FF:000007">
    <property type="entry name" value="Thioredoxin-dependent thiol peroxidase"/>
    <property type="match status" value="1"/>
</dbReference>
<evidence type="ECO:0000256" key="6">
    <source>
        <dbReference type="ARBA" id="ARBA00023002"/>
    </source>
</evidence>
<evidence type="ECO:0000256" key="4">
    <source>
        <dbReference type="ARBA" id="ARBA00022559"/>
    </source>
</evidence>
<protein>
    <recommendedName>
        <fullName evidence="3">thioredoxin-dependent peroxiredoxin</fullName>
        <ecNumber evidence="3">1.11.1.24</ecNumber>
    </recommendedName>
    <alternativeName>
        <fullName evidence="11">Bacterioferritin comigratory protein</fullName>
    </alternativeName>
    <alternativeName>
        <fullName evidence="9">Thioredoxin peroxidase</fullName>
    </alternativeName>
</protein>
<gene>
    <name evidence="15" type="ORF">EDD32_2198</name>
</gene>
<evidence type="ECO:0000256" key="5">
    <source>
        <dbReference type="ARBA" id="ARBA00022862"/>
    </source>
</evidence>
<evidence type="ECO:0000256" key="2">
    <source>
        <dbReference type="ARBA" id="ARBA00011245"/>
    </source>
</evidence>
<dbReference type="PANTHER" id="PTHR42801">
    <property type="entry name" value="THIOREDOXIN-DEPENDENT PEROXIDE REDUCTASE"/>
    <property type="match status" value="1"/>
</dbReference>
<dbReference type="GO" id="GO:0045454">
    <property type="term" value="P:cell redox homeostasis"/>
    <property type="evidence" value="ECO:0007669"/>
    <property type="project" value="TreeGrafter"/>
</dbReference>
<proteinExistence type="inferred from homology"/>
<accession>A0A3N4Z5S6</accession>
<evidence type="ECO:0000256" key="13">
    <source>
        <dbReference type="PIRSR" id="PIRSR000239-1"/>
    </source>
</evidence>
<sequence>MSRLEPGTTAPDFTLPAAGGGQVSLAELRRSSERGVVVYFYPRAATPGCTTEACDFRDNLAALRGGGYSVVGLSADPLEDLESFAAAEQLTFPLASDRDHAVAEAYGTWGPVTRNGVTREVVHRSTFVVEPDGTLRLAQYDVDPHGHVAALRADLGLDR</sequence>
<dbReference type="GO" id="GO:0005737">
    <property type="term" value="C:cytoplasm"/>
    <property type="evidence" value="ECO:0007669"/>
    <property type="project" value="TreeGrafter"/>
</dbReference>
<keyword evidence="4" id="KW-0575">Peroxidase</keyword>
<evidence type="ECO:0000313" key="15">
    <source>
        <dbReference type="EMBL" id="RPF27707.1"/>
    </source>
</evidence>
<comment type="function">
    <text evidence="1">Thiol-specific peroxidase that catalyzes the reduction of hydrogen peroxide and organic hydroperoxides to water and alcohols, respectively. Plays a role in cell protection against oxidative stress by detoxifying peroxides and as sensor of hydrogen peroxide-mediated signaling events.</text>
</comment>
<evidence type="ECO:0000313" key="16">
    <source>
        <dbReference type="Proteomes" id="UP000280726"/>
    </source>
</evidence>
<dbReference type="SUPFAM" id="SSF52833">
    <property type="entry name" value="Thioredoxin-like"/>
    <property type="match status" value="1"/>
</dbReference>
<dbReference type="Pfam" id="PF00578">
    <property type="entry name" value="AhpC-TSA"/>
    <property type="match status" value="1"/>
</dbReference>
<feature type="domain" description="Thioredoxin" evidence="14">
    <location>
        <begin position="4"/>
        <end position="159"/>
    </location>
</feature>
<evidence type="ECO:0000259" key="14">
    <source>
        <dbReference type="PROSITE" id="PS51352"/>
    </source>
</evidence>
<dbReference type="RefSeq" id="WP_123917435.1">
    <property type="nucleotide sequence ID" value="NZ_RKRA01000001.1"/>
</dbReference>
<evidence type="ECO:0000256" key="7">
    <source>
        <dbReference type="ARBA" id="ARBA00023157"/>
    </source>
</evidence>
<dbReference type="Gene3D" id="3.40.30.10">
    <property type="entry name" value="Glutaredoxin"/>
    <property type="match status" value="1"/>
</dbReference>
<dbReference type="GO" id="GO:0008379">
    <property type="term" value="F:thioredoxin peroxidase activity"/>
    <property type="evidence" value="ECO:0007669"/>
    <property type="project" value="TreeGrafter"/>
</dbReference>
<organism evidence="15 16">
    <name type="scientific">Georgenia muralis</name>
    <dbReference type="NCBI Taxonomy" id="154117"/>
    <lineage>
        <taxon>Bacteria</taxon>
        <taxon>Bacillati</taxon>
        <taxon>Actinomycetota</taxon>
        <taxon>Actinomycetes</taxon>
        <taxon>Micrococcales</taxon>
        <taxon>Bogoriellaceae</taxon>
        <taxon>Georgenia</taxon>
    </lineage>
</organism>
<dbReference type="InterPro" id="IPR024706">
    <property type="entry name" value="Peroxiredoxin_AhpC-typ"/>
</dbReference>
<dbReference type="PROSITE" id="PS51352">
    <property type="entry name" value="THIOREDOXIN_2"/>
    <property type="match status" value="1"/>
</dbReference>
<comment type="similarity">
    <text evidence="10">Belongs to the peroxiredoxin family. BCP/PrxQ subfamily.</text>
</comment>
<dbReference type="InterPro" id="IPR013766">
    <property type="entry name" value="Thioredoxin_domain"/>
</dbReference>
<evidence type="ECO:0000256" key="9">
    <source>
        <dbReference type="ARBA" id="ARBA00032824"/>
    </source>
</evidence>
<evidence type="ECO:0000256" key="12">
    <source>
        <dbReference type="ARBA" id="ARBA00049091"/>
    </source>
</evidence>
<keyword evidence="16" id="KW-1185">Reference proteome</keyword>
<dbReference type="PANTHER" id="PTHR42801:SF4">
    <property type="entry name" value="AHPC_TSA FAMILY PROTEIN"/>
    <property type="match status" value="1"/>
</dbReference>
<comment type="subunit">
    <text evidence="2">Monomer.</text>
</comment>
<evidence type="ECO:0000256" key="8">
    <source>
        <dbReference type="ARBA" id="ARBA00023284"/>
    </source>
</evidence>
<dbReference type="CDD" id="cd03017">
    <property type="entry name" value="PRX_BCP"/>
    <property type="match status" value="1"/>
</dbReference>
<comment type="caution">
    <text evidence="15">The sequence shown here is derived from an EMBL/GenBank/DDBJ whole genome shotgun (WGS) entry which is preliminary data.</text>
</comment>